<evidence type="ECO:0000256" key="5">
    <source>
        <dbReference type="ARBA" id="ARBA00023319"/>
    </source>
</evidence>
<evidence type="ECO:0000256" key="4">
    <source>
        <dbReference type="ARBA" id="ARBA00023180"/>
    </source>
</evidence>
<keyword evidence="3" id="KW-1015">Disulfide bond</keyword>
<keyword evidence="4" id="KW-0325">Glycoprotein</keyword>
<dbReference type="Pfam" id="PF07686">
    <property type="entry name" value="V-set"/>
    <property type="match status" value="1"/>
</dbReference>
<name>A0ABV0WCG2_9TELE</name>
<evidence type="ECO:0000313" key="9">
    <source>
        <dbReference type="Proteomes" id="UP001444071"/>
    </source>
</evidence>
<accession>A0ABV0WCG2</accession>
<dbReference type="PROSITE" id="PS50835">
    <property type="entry name" value="IG_LIKE"/>
    <property type="match status" value="2"/>
</dbReference>
<dbReference type="InterPro" id="IPR007110">
    <property type="entry name" value="Ig-like_dom"/>
</dbReference>
<keyword evidence="6" id="KW-0732">Signal</keyword>
<reference evidence="8 9" key="1">
    <citation type="submission" date="2021-06" db="EMBL/GenBank/DDBJ databases">
        <authorList>
            <person name="Palmer J.M."/>
        </authorList>
    </citation>
    <scope>NUCLEOTIDE SEQUENCE [LARGE SCALE GENOMIC DNA]</scope>
    <source>
        <strain evidence="8 9">XR_2019</strain>
        <tissue evidence="8">Muscle</tissue>
    </source>
</reference>
<dbReference type="SUPFAM" id="SSF48726">
    <property type="entry name" value="Immunoglobulin"/>
    <property type="match status" value="2"/>
</dbReference>
<dbReference type="InterPro" id="IPR013106">
    <property type="entry name" value="Ig_V-set"/>
</dbReference>
<dbReference type="InterPro" id="IPR013783">
    <property type="entry name" value="Ig-like_fold"/>
</dbReference>
<dbReference type="PANTHER" id="PTHR11640">
    <property type="entry name" value="NEPHRIN"/>
    <property type="match status" value="1"/>
</dbReference>
<dbReference type="Pfam" id="PF13927">
    <property type="entry name" value="Ig_3"/>
    <property type="match status" value="1"/>
</dbReference>
<evidence type="ECO:0000313" key="8">
    <source>
        <dbReference type="EMBL" id="MEQ2266667.1"/>
    </source>
</evidence>
<protein>
    <recommendedName>
        <fullName evidence="7">Ig-like domain-containing protein</fullName>
    </recommendedName>
</protein>
<dbReference type="PANTHER" id="PTHR11640:SF164">
    <property type="entry name" value="MAM DOMAIN-CONTAINING GLYCOSYLPHOSPHATIDYLINOSITOL ANCHOR PROTEIN 1"/>
    <property type="match status" value="1"/>
</dbReference>
<gene>
    <name evidence="8" type="ORF">XENORESO_014816</name>
</gene>
<comment type="caution">
    <text evidence="8">The sequence shown here is derived from an EMBL/GenBank/DDBJ whole genome shotgun (WGS) entry which is preliminary data.</text>
</comment>
<dbReference type="Proteomes" id="UP001444071">
    <property type="component" value="Unassembled WGS sequence"/>
</dbReference>
<keyword evidence="9" id="KW-1185">Reference proteome</keyword>
<evidence type="ECO:0000256" key="6">
    <source>
        <dbReference type="SAM" id="SignalP"/>
    </source>
</evidence>
<feature type="domain" description="Ig-like" evidence="7">
    <location>
        <begin position="139"/>
        <end position="221"/>
    </location>
</feature>
<evidence type="ECO:0000256" key="1">
    <source>
        <dbReference type="ARBA" id="ARBA00004479"/>
    </source>
</evidence>
<proteinExistence type="predicted"/>
<dbReference type="Gene3D" id="2.60.40.10">
    <property type="entry name" value="Immunoglobulins"/>
    <property type="match status" value="2"/>
</dbReference>
<evidence type="ECO:0000256" key="2">
    <source>
        <dbReference type="ARBA" id="ARBA00023136"/>
    </source>
</evidence>
<organism evidence="8 9">
    <name type="scientific">Xenotaenia resolanae</name>
    <dbReference type="NCBI Taxonomy" id="208358"/>
    <lineage>
        <taxon>Eukaryota</taxon>
        <taxon>Metazoa</taxon>
        <taxon>Chordata</taxon>
        <taxon>Craniata</taxon>
        <taxon>Vertebrata</taxon>
        <taxon>Euteleostomi</taxon>
        <taxon>Actinopterygii</taxon>
        <taxon>Neopterygii</taxon>
        <taxon>Teleostei</taxon>
        <taxon>Neoteleostei</taxon>
        <taxon>Acanthomorphata</taxon>
        <taxon>Ovalentaria</taxon>
        <taxon>Atherinomorphae</taxon>
        <taxon>Cyprinodontiformes</taxon>
        <taxon>Goodeidae</taxon>
        <taxon>Xenotaenia</taxon>
    </lineage>
</organism>
<feature type="domain" description="Ig-like" evidence="7">
    <location>
        <begin position="35"/>
        <end position="115"/>
    </location>
</feature>
<dbReference type="SMART" id="SM00408">
    <property type="entry name" value="IGc2"/>
    <property type="match status" value="2"/>
</dbReference>
<feature type="signal peptide" evidence="6">
    <location>
        <begin position="1"/>
        <end position="28"/>
    </location>
</feature>
<feature type="chain" id="PRO_5046631891" description="Ig-like domain-containing protein" evidence="6">
    <location>
        <begin position="29"/>
        <end position="256"/>
    </location>
</feature>
<evidence type="ECO:0000256" key="3">
    <source>
        <dbReference type="ARBA" id="ARBA00023157"/>
    </source>
</evidence>
<keyword evidence="2" id="KW-0472">Membrane</keyword>
<evidence type="ECO:0000259" key="7">
    <source>
        <dbReference type="PROSITE" id="PS50835"/>
    </source>
</evidence>
<sequence length="256" mass="27819">MGSGRTYWQTFSAVVVICHFLTADGVNSEVRGKVGDSVDLDCSFLPSGPQSGSSASLHVVEWVRQGLDIPVLIKFGSYAPRVHPNFEGRVSLVRTTALRLERLQLDDMGLYDCRILLLDNPADEVQSSNWTLLSVTAPPTFTKALPPSVQALVGSRLSLDCAANGNPTPTITWLKDGRVIPRANYQGGILSLPAVTTRSAGLYACHASNSEGNVSSVTEVNIKGQLVPVCLDVFVPEDALIYHYIFSLLRQKKQLY</sequence>
<dbReference type="EMBL" id="JAHRIM010040511">
    <property type="protein sequence ID" value="MEQ2266667.1"/>
    <property type="molecule type" value="Genomic_DNA"/>
</dbReference>
<dbReference type="InterPro" id="IPR036179">
    <property type="entry name" value="Ig-like_dom_sf"/>
</dbReference>
<keyword evidence="5" id="KW-0393">Immunoglobulin domain</keyword>
<comment type="subcellular location">
    <subcellularLocation>
        <location evidence="1">Membrane</location>
        <topology evidence="1">Single-pass type I membrane protein</topology>
    </subcellularLocation>
</comment>
<dbReference type="SMART" id="SM00409">
    <property type="entry name" value="IG"/>
    <property type="match status" value="2"/>
</dbReference>
<dbReference type="InterPro" id="IPR051275">
    <property type="entry name" value="Cell_adhesion_signaling"/>
</dbReference>
<dbReference type="SMART" id="SM00406">
    <property type="entry name" value="IGv"/>
    <property type="match status" value="1"/>
</dbReference>
<dbReference type="InterPro" id="IPR003599">
    <property type="entry name" value="Ig_sub"/>
</dbReference>
<dbReference type="InterPro" id="IPR003598">
    <property type="entry name" value="Ig_sub2"/>
</dbReference>